<feature type="DNA-binding region" description="H-T-H motif" evidence="5">
    <location>
        <begin position="40"/>
        <end position="59"/>
    </location>
</feature>
<dbReference type="EMBL" id="JABBYC010000004">
    <property type="protein sequence ID" value="MBL0885529.1"/>
    <property type="molecule type" value="Genomic_DNA"/>
</dbReference>
<keyword evidence="3 5" id="KW-0238">DNA-binding</keyword>
<dbReference type="InterPro" id="IPR050109">
    <property type="entry name" value="HTH-type_TetR-like_transc_reg"/>
</dbReference>
<protein>
    <submittedName>
        <fullName evidence="7">TetR/AcrR family transcriptional regulator</fullName>
    </submittedName>
</protein>
<keyword evidence="4" id="KW-0804">Transcription</keyword>
<dbReference type="InterPro" id="IPR003012">
    <property type="entry name" value="Tet_transcr_reg_TetR"/>
</dbReference>
<evidence type="ECO:0000259" key="6">
    <source>
        <dbReference type="PROSITE" id="PS50977"/>
    </source>
</evidence>
<evidence type="ECO:0000313" key="8">
    <source>
        <dbReference type="Proteomes" id="UP000675409"/>
    </source>
</evidence>
<dbReference type="SUPFAM" id="SSF48498">
    <property type="entry name" value="Tetracyclin repressor-like, C-terminal domain"/>
    <property type="match status" value="1"/>
</dbReference>
<accession>A0ABS1LH89</accession>
<dbReference type="PANTHER" id="PTHR30055:SF151">
    <property type="entry name" value="TRANSCRIPTIONAL REGULATORY PROTEIN"/>
    <property type="match status" value="1"/>
</dbReference>
<keyword evidence="2" id="KW-0805">Transcription regulation</keyword>
<dbReference type="PROSITE" id="PS50977">
    <property type="entry name" value="HTH_TETR_2"/>
    <property type="match status" value="1"/>
</dbReference>
<comment type="caution">
    <text evidence="7">The sequence shown here is derived from an EMBL/GenBank/DDBJ whole genome shotgun (WGS) entry which is preliminary data.</text>
</comment>
<evidence type="ECO:0000256" key="5">
    <source>
        <dbReference type="PROSITE-ProRule" id="PRU00335"/>
    </source>
</evidence>
<reference evidence="7 8" key="1">
    <citation type="journal article" date="2021" name="Arch. Microbiol.">
        <title>Myceligenerans indicum sp. nov., an actinobacterium isolated from mangrove sediment of Sundarbans, India.</title>
        <authorList>
            <person name="Asha K."/>
            <person name="Bhadury P."/>
        </authorList>
    </citation>
    <scope>NUCLEOTIDE SEQUENCE [LARGE SCALE GENOMIC DNA]</scope>
    <source>
        <strain evidence="7 8">I2</strain>
    </source>
</reference>
<evidence type="ECO:0000256" key="1">
    <source>
        <dbReference type="ARBA" id="ARBA00022491"/>
    </source>
</evidence>
<evidence type="ECO:0000256" key="2">
    <source>
        <dbReference type="ARBA" id="ARBA00023015"/>
    </source>
</evidence>
<name>A0ABS1LH89_9MICO</name>
<dbReference type="InterPro" id="IPR004111">
    <property type="entry name" value="Repressor_TetR_C"/>
</dbReference>
<dbReference type="Gene3D" id="1.10.10.60">
    <property type="entry name" value="Homeodomain-like"/>
    <property type="match status" value="1"/>
</dbReference>
<dbReference type="PRINTS" id="PR00400">
    <property type="entry name" value="TETREPRESSOR"/>
</dbReference>
<sequence>MTESPSSSAPAAPTRKRLTRERVLNAALDIADRGGLQRLTIRSLASELGARPMSVYHYVSGKDELLDALVDAVFDAIDSPDPDGDWREEIRRSAHSARAVLRKHSWAIGLLESRTSPGPATLRHHDRVLACLLRSGFSAELTAHAYALVDSYVYGFALQEASLPFEGPDAVGGVAEPILERMGAGEYPAMVEMATNHYLQPGYDWADEFGFGLDLILDGLEQRRG</sequence>
<feature type="domain" description="HTH tetR-type" evidence="6">
    <location>
        <begin position="17"/>
        <end position="77"/>
    </location>
</feature>
<dbReference type="InterPro" id="IPR036271">
    <property type="entry name" value="Tet_transcr_reg_TetR-rel_C_sf"/>
</dbReference>
<dbReference type="Proteomes" id="UP000675409">
    <property type="component" value="Unassembled WGS sequence"/>
</dbReference>
<organism evidence="7 8">
    <name type="scientific">Myceligenerans indicum</name>
    <dbReference type="NCBI Taxonomy" id="2593663"/>
    <lineage>
        <taxon>Bacteria</taxon>
        <taxon>Bacillati</taxon>
        <taxon>Actinomycetota</taxon>
        <taxon>Actinomycetes</taxon>
        <taxon>Micrococcales</taxon>
        <taxon>Promicromonosporaceae</taxon>
        <taxon>Myceligenerans</taxon>
    </lineage>
</organism>
<dbReference type="RefSeq" id="WP_201845362.1">
    <property type="nucleotide sequence ID" value="NZ_JABBYC010000004.1"/>
</dbReference>
<evidence type="ECO:0000256" key="3">
    <source>
        <dbReference type="ARBA" id="ARBA00023125"/>
    </source>
</evidence>
<dbReference type="SUPFAM" id="SSF46689">
    <property type="entry name" value="Homeodomain-like"/>
    <property type="match status" value="1"/>
</dbReference>
<dbReference type="Gene3D" id="1.10.357.10">
    <property type="entry name" value="Tetracycline Repressor, domain 2"/>
    <property type="match status" value="1"/>
</dbReference>
<gene>
    <name evidence="7" type="ORF">HGK34_04395</name>
</gene>
<dbReference type="InterPro" id="IPR009057">
    <property type="entry name" value="Homeodomain-like_sf"/>
</dbReference>
<dbReference type="InterPro" id="IPR001647">
    <property type="entry name" value="HTH_TetR"/>
</dbReference>
<evidence type="ECO:0000313" key="7">
    <source>
        <dbReference type="EMBL" id="MBL0885529.1"/>
    </source>
</evidence>
<keyword evidence="1" id="KW-0678">Repressor</keyword>
<keyword evidence="8" id="KW-1185">Reference proteome</keyword>
<dbReference type="Pfam" id="PF02909">
    <property type="entry name" value="TetR_C_1"/>
    <property type="match status" value="1"/>
</dbReference>
<dbReference type="PANTHER" id="PTHR30055">
    <property type="entry name" value="HTH-TYPE TRANSCRIPTIONAL REGULATOR RUTR"/>
    <property type="match status" value="1"/>
</dbReference>
<evidence type="ECO:0000256" key="4">
    <source>
        <dbReference type="ARBA" id="ARBA00023163"/>
    </source>
</evidence>
<proteinExistence type="predicted"/>
<dbReference type="Pfam" id="PF00440">
    <property type="entry name" value="TetR_N"/>
    <property type="match status" value="1"/>
</dbReference>